<dbReference type="EMBL" id="BMGY01000064">
    <property type="protein sequence ID" value="GGH91078.1"/>
    <property type="molecule type" value="Genomic_DNA"/>
</dbReference>
<proteinExistence type="predicted"/>
<sequence length="234" mass="25004">MAAPAVAAPAVAAPAVAAPAVAWQYGTICLMDSEERTSEARMSAVRAALIKAGAEVRAIVPPTPGQLASALLPYRFNPNMPNLEKATAVLNAVQASDTSIVREQVHAWNPSGKHSSADRADWPEREGQFNQAHILILDAKTGLARGERVAAELRNAGAYVSKPTCTEDGQVTLRVCYHTYVPAINNINSTLDRCKNSPNIEVQESTWDNTARYAGAVGVEMRQKELGKGSGITR</sequence>
<evidence type="ECO:0000256" key="1">
    <source>
        <dbReference type="SAM" id="SignalP"/>
    </source>
</evidence>
<evidence type="ECO:0000313" key="2">
    <source>
        <dbReference type="EMBL" id="GGH91078.1"/>
    </source>
</evidence>
<feature type="signal peptide" evidence="1">
    <location>
        <begin position="1"/>
        <end position="17"/>
    </location>
</feature>
<name>A0ABQ2AJG0_9BACT</name>
<reference evidence="3" key="1">
    <citation type="journal article" date="2019" name="Int. J. Syst. Evol. Microbiol.">
        <title>The Global Catalogue of Microorganisms (GCM) 10K type strain sequencing project: providing services to taxonomists for standard genome sequencing and annotation.</title>
        <authorList>
            <consortium name="The Broad Institute Genomics Platform"/>
            <consortium name="The Broad Institute Genome Sequencing Center for Infectious Disease"/>
            <person name="Wu L."/>
            <person name="Ma J."/>
        </authorList>
    </citation>
    <scope>NUCLEOTIDE SEQUENCE [LARGE SCALE GENOMIC DNA]</scope>
    <source>
        <strain evidence="3">CGMCC 1.14966</strain>
    </source>
</reference>
<feature type="chain" id="PRO_5046690300" evidence="1">
    <location>
        <begin position="18"/>
        <end position="234"/>
    </location>
</feature>
<keyword evidence="3" id="KW-1185">Reference proteome</keyword>
<dbReference type="Proteomes" id="UP000637774">
    <property type="component" value="Unassembled WGS sequence"/>
</dbReference>
<keyword evidence="1" id="KW-0732">Signal</keyword>
<protein>
    <submittedName>
        <fullName evidence="2">Uncharacterized protein</fullName>
    </submittedName>
</protein>
<accession>A0ABQ2AJG0</accession>
<organism evidence="2 3">
    <name type="scientific">Hymenobacter frigidus</name>
    <dbReference type="NCBI Taxonomy" id="1524095"/>
    <lineage>
        <taxon>Bacteria</taxon>
        <taxon>Pseudomonadati</taxon>
        <taxon>Bacteroidota</taxon>
        <taxon>Cytophagia</taxon>
        <taxon>Cytophagales</taxon>
        <taxon>Hymenobacteraceae</taxon>
        <taxon>Hymenobacter</taxon>
    </lineage>
</organism>
<comment type="caution">
    <text evidence="2">The sequence shown here is derived from an EMBL/GenBank/DDBJ whole genome shotgun (WGS) entry which is preliminary data.</text>
</comment>
<evidence type="ECO:0000313" key="3">
    <source>
        <dbReference type="Proteomes" id="UP000637774"/>
    </source>
</evidence>
<gene>
    <name evidence="2" type="ORF">GCM10011495_38380</name>
</gene>